<dbReference type="SUPFAM" id="SSF49468">
    <property type="entry name" value="VHL"/>
    <property type="match status" value="1"/>
</dbReference>
<feature type="domain" description="PUB" evidence="4">
    <location>
        <begin position="380"/>
        <end position="432"/>
    </location>
</feature>
<feature type="region of interest" description="Disordered" evidence="1">
    <location>
        <begin position="468"/>
        <end position="490"/>
    </location>
</feature>
<accession>A0A9N8DIE5</accession>
<feature type="domain" description="von Hippel-Lindau disease tumour suppressor beta" evidence="3">
    <location>
        <begin position="226"/>
        <end position="288"/>
    </location>
</feature>
<gene>
    <name evidence="5" type="ORF">SEMRO_100_G051300.1</name>
</gene>
<feature type="transmembrane region" description="Helical" evidence="2">
    <location>
        <begin position="21"/>
        <end position="40"/>
    </location>
</feature>
<evidence type="ECO:0000259" key="3">
    <source>
        <dbReference type="Pfam" id="PF01847"/>
    </source>
</evidence>
<dbReference type="OrthoDB" id="413400at2759"/>
<feature type="compositionally biased region" description="Acidic residues" evidence="1">
    <location>
        <begin position="74"/>
        <end position="97"/>
    </location>
</feature>
<dbReference type="CDD" id="cd09212">
    <property type="entry name" value="PUB"/>
    <property type="match status" value="1"/>
</dbReference>
<feature type="compositionally biased region" description="Low complexity" evidence="1">
    <location>
        <begin position="149"/>
        <end position="169"/>
    </location>
</feature>
<evidence type="ECO:0000313" key="6">
    <source>
        <dbReference type="Proteomes" id="UP001153069"/>
    </source>
</evidence>
<proteinExistence type="predicted"/>
<keyword evidence="2" id="KW-0812">Transmembrane</keyword>
<keyword evidence="2" id="KW-1133">Transmembrane helix</keyword>
<dbReference type="Pfam" id="PF09409">
    <property type="entry name" value="PUB"/>
    <property type="match status" value="1"/>
</dbReference>
<dbReference type="Proteomes" id="UP001153069">
    <property type="component" value="Unassembled WGS sequence"/>
</dbReference>
<dbReference type="SUPFAM" id="SSF143503">
    <property type="entry name" value="PUG domain-like"/>
    <property type="match status" value="1"/>
</dbReference>
<dbReference type="AlphaFoldDB" id="A0A9N8DIE5"/>
<dbReference type="Pfam" id="PF01847">
    <property type="entry name" value="VHL"/>
    <property type="match status" value="1"/>
</dbReference>
<evidence type="ECO:0000256" key="2">
    <source>
        <dbReference type="SAM" id="Phobius"/>
    </source>
</evidence>
<name>A0A9N8DIE5_9STRA</name>
<dbReference type="InterPro" id="IPR024053">
    <property type="entry name" value="VHL_beta_dom"/>
</dbReference>
<feature type="compositionally biased region" description="Acidic residues" evidence="1">
    <location>
        <begin position="120"/>
        <end position="143"/>
    </location>
</feature>
<evidence type="ECO:0000256" key="1">
    <source>
        <dbReference type="SAM" id="MobiDB-lite"/>
    </source>
</evidence>
<keyword evidence="2" id="KW-0472">Membrane</keyword>
<keyword evidence="6" id="KW-1185">Reference proteome</keyword>
<dbReference type="InterPro" id="IPR037140">
    <property type="entry name" value="VHL_beta_dom_sf"/>
</dbReference>
<sequence length="490" mass="55373">MTESFLTQDGTSSHEESFLKIWLTRIVVTAAIAMVLEYLMGTAKGPAQEAPYQKEEEEEVMTMQYTELKGPSLVEEEPENDIVDADDADQTDENEQIDDNRDDKINDTALEKEDRTQEDSTQDEQEESEDPDENGDLTNEETDSNGVSSAANETETNNGNTSTGTGSATPVVEEAPKPIQFRNKSIYHPGMEGFHRWYDVETSLFRQYNVGRTDGVDVIPPYVPKSRNGQVKVALRVTNHYSMKINVYWINYQGREDFKGSISRGETWYQTTYVEHPWVFRLADSGEPEEPLLVHYIPERVIPHLDEVPTIEDEHPMVGVQRFNITGPTPEALRDSYICSIDDAVIPHPAKHHFHNPNQAHTWTLLQMKRLSYFDYNPGATMLMKYLKNIAMDPDNSSYRRIRISNKKFAQGIWLTPARGLLLAAGFVEQQAFAELGTAKPLSSGLVQDISLVLHRLEQCLTELSQQADLAPREQPDGADGSGRAGFRRL</sequence>
<evidence type="ECO:0000313" key="5">
    <source>
        <dbReference type="EMBL" id="CAB9501125.1"/>
    </source>
</evidence>
<reference evidence="5" key="1">
    <citation type="submission" date="2020-06" db="EMBL/GenBank/DDBJ databases">
        <authorList>
            <consortium name="Plant Systems Biology data submission"/>
        </authorList>
    </citation>
    <scope>NUCLEOTIDE SEQUENCE</scope>
    <source>
        <strain evidence="5">D6</strain>
    </source>
</reference>
<dbReference type="Gene3D" id="1.20.58.2190">
    <property type="match status" value="1"/>
</dbReference>
<evidence type="ECO:0000259" key="4">
    <source>
        <dbReference type="Pfam" id="PF09409"/>
    </source>
</evidence>
<dbReference type="InterPro" id="IPR018997">
    <property type="entry name" value="PUB_domain"/>
</dbReference>
<dbReference type="Gene3D" id="2.60.40.780">
    <property type="entry name" value="von Hippel-Lindau disease tumour suppressor, beta domain"/>
    <property type="match status" value="1"/>
</dbReference>
<dbReference type="InterPro" id="IPR036339">
    <property type="entry name" value="PUB-like_dom_sf"/>
</dbReference>
<feature type="region of interest" description="Disordered" evidence="1">
    <location>
        <begin position="46"/>
        <end position="173"/>
    </location>
</feature>
<dbReference type="InterPro" id="IPR036208">
    <property type="entry name" value="VHL_sf"/>
</dbReference>
<feature type="compositionally biased region" description="Basic and acidic residues" evidence="1">
    <location>
        <begin position="98"/>
        <end position="118"/>
    </location>
</feature>
<dbReference type="EMBL" id="CAICTM010000099">
    <property type="protein sequence ID" value="CAB9501125.1"/>
    <property type="molecule type" value="Genomic_DNA"/>
</dbReference>
<comment type="caution">
    <text evidence="5">The sequence shown here is derived from an EMBL/GenBank/DDBJ whole genome shotgun (WGS) entry which is preliminary data.</text>
</comment>
<organism evidence="5 6">
    <name type="scientific">Seminavis robusta</name>
    <dbReference type="NCBI Taxonomy" id="568900"/>
    <lineage>
        <taxon>Eukaryota</taxon>
        <taxon>Sar</taxon>
        <taxon>Stramenopiles</taxon>
        <taxon>Ochrophyta</taxon>
        <taxon>Bacillariophyta</taxon>
        <taxon>Bacillariophyceae</taxon>
        <taxon>Bacillariophycidae</taxon>
        <taxon>Naviculales</taxon>
        <taxon>Naviculaceae</taxon>
        <taxon>Seminavis</taxon>
    </lineage>
</organism>
<protein>
    <submittedName>
        <fullName evidence="5">Uncharacterized protein</fullName>
    </submittedName>
</protein>